<reference evidence="3 4" key="1">
    <citation type="submission" date="2018-08" db="EMBL/GenBank/DDBJ databases">
        <title>Sphingobium sp. EO9.</title>
        <authorList>
            <person name="Park Y."/>
            <person name="Kim K.H."/>
            <person name="Jeon C.O."/>
        </authorList>
    </citation>
    <scope>NUCLEOTIDE SEQUENCE [LARGE SCALE GENOMIC DNA]</scope>
    <source>
        <strain evidence="3 4">EO9</strain>
    </source>
</reference>
<dbReference type="InterPro" id="IPR029052">
    <property type="entry name" value="Metallo-depent_PP-like"/>
</dbReference>
<comment type="similarity">
    <text evidence="1">Belongs to the 5'-nucleotidase family.</text>
</comment>
<dbReference type="InterPro" id="IPR036907">
    <property type="entry name" value="5'-Nucleotdase_C_sf"/>
</dbReference>
<dbReference type="AlphaFoldDB" id="A0A418YLK6"/>
<dbReference type="GO" id="GO:0000166">
    <property type="term" value="F:nucleotide binding"/>
    <property type="evidence" value="ECO:0007669"/>
    <property type="project" value="UniProtKB-KW"/>
</dbReference>
<dbReference type="Pfam" id="PF02872">
    <property type="entry name" value="5_nucleotid_C"/>
    <property type="match status" value="1"/>
</dbReference>
<comment type="caution">
    <text evidence="3">The sequence shown here is derived from an EMBL/GenBank/DDBJ whole genome shotgun (WGS) entry which is preliminary data.</text>
</comment>
<feature type="domain" description="5'-Nucleotidase C-terminal" evidence="2">
    <location>
        <begin position="292"/>
        <end position="431"/>
    </location>
</feature>
<dbReference type="Gene3D" id="3.60.21.10">
    <property type="match status" value="1"/>
</dbReference>
<sequence>MTNLTILQLNDLHGYVEPHSELRRDAHGDFQFAQMGGLARIKTLFDQARQENPGGVIALDNGDTFHGTHFAVQDRARAMVPLINALGFDAMTLHWEFAYGPERVAEISSELAHPMLAANIFCEDSSELFIPPSTIIERNGVRVGIVGLACPIVDKTMPPSFSKGLRFVTGNAELPGHIARLRQDADLIVVLSHLGFPQDVQLAKDVAGIDVIVSGHTHNRMENAVVVNGAIIFQSGCHGSYIGRLDLDVSENGIKGWRHRLIPVDDSVASDPGLADAVAAALASERQSMSEVVGHTDVALHRYAMLNSPMDDLLLEAVAEAAGTPIAFSNGWRYGAPIAPGPITMNDLWNMVPVDPPVSVVDVTGSEIREMLEENLERTFASDPYEQMGGYIKRMRGVRLVFKAENDKGRRIDRLYIDGAPIEESARYTAAFITAQGVPAKFGANRRKLPISAIDALRRTLARPWLGANGPESSSTELI</sequence>
<dbReference type="PANTHER" id="PTHR11575:SF42">
    <property type="entry name" value="SULFUR OXIDATION PROTEIN SOXB"/>
    <property type="match status" value="1"/>
</dbReference>
<dbReference type="SUPFAM" id="SSF55816">
    <property type="entry name" value="5'-nucleotidase (syn. UDP-sugar hydrolase), C-terminal domain"/>
    <property type="match status" value="1"/>
</dbReference>
<name>A0A418YLK6_9SPHN</name>
<evidence type="ECO:0000259" key="2">
    <source>
        <dbReference type="Pfam" id="PF02872"/>
    </source>
</evidence>
<proteinExistence type="inferred from homology"/>
<keyword evidence="1" id="KW-0378">Hydrolase</keyword>
<dbReference type="Gene3D" id="3.90.780.10">
    <property type="entry name" value="5'-Nucleotidase, C-terminal domain"/>
    <property type="match status" value="1"/>
</dbReference>
<dbReference type="GO" id="GO:0016787">
    <property type="term" value="F:hydrolase activity"/>
    <property type="evidence" value="ECO:0007669"/>
    <property type="project" value="UniProtKB-KW"/>
</dbReference>
<dbReference type="InterPro" id="IPR008334">
    <property type="entry name" value="5'-Nucleotdase_C"/>
</dbReference>
<dbReference type="GO" id="GO:0030288">
    <property type="term" value="C:outer membrane-bounded periplasmic space"/>
    <property type="evidence" value="ECO:0007669"/>
    <property type="project" value="TreeGrafter"/>
</dbReference>
<dbReference type="OrthoDB" id="9803927at2"/>
<dbReference type="PANTHER" id="PTHR11575">
    <property type="entry name" value="5'-NUCLEOTIDASE-RELATED"/>
    <property type="match status" value="1"/>
</dbReference>
<dbReference type="GO" id="GO:0009166">
    <property type="term" value="P:nucleotide catabolic process"/>
    <property type="evidence" value="ECO:0007669"/>
    <property type="project" value="InterPro"/>
</dbReference>
<keyword evidence="4" id="KW-1185">Reference proteome</keyword>
<evidence type="ECO:0000313" key="3">
    <source>
        <dbReference type="EMBL" id="RJG51985.1"/>
    </source>
</evidence>
<accession>A0A418YLK6</accession>
<organism evidence="3 4">
    <name type="scientific">Sphingobium terrigena</name>
    <dbReference type="NCBI Taxonomy" id="2304063"/>
    <lineage>
        <taxon>Bacteria</taxon>
        <taxon>Pseudomonadati</taxon>
        <taxon>Pseudomonadota</taxon>
        <taxon>Alphaproteobacteria</taxon>
        <taxon>Sphingomonadales</taxon>
        <taxon>Sphingomonadaceae</taxon>
        <taxon>Sphingobium</taxon>
    </lineage>
</organism>
<evidence type="ECO:0000313" key="4">
    <source>
        <dbReference type="Proteomes" id="UP000283469"/>
    </source>
</evidence>
<dbReference type="EMBL" id="QVRA01000037">
    <property type="protein sequence ID" value="RJG51985.1"/>
    <property type="molecule type" value="Genomic_DNA"/>
</dbReference>
<dbReference type="PRINTS" id="PR01607">
    <property type="entry name" value="APYRASEFAMLY"/>
</dbReference>
<protein>
    <submittedName>
        <fullName evidence="3">Bifunctional metallophosphatase/5'-nucleotidase</fullName>
    </submittedName>
</protein>
<dbReference type="SUPFAM" id="SSF56300">
    <property type="entry name" value="Metallo-dependent phosphatases"/>
    <property type="match status" value="1"/>
</dbReference>
<dbReference type="InterPro" id="IPR006179">
    <property type="entry name" value="5_nucleotidase/apyrase"/>
</dbReference>
<evidence type="ECO:0000256" key="1">
    <source>
        <dbReference type="RuleBase" id="RU362119"/>
    </source>
</evidence>
<gene>
    <name evidence="3" type="ORF">D0Z70_22245</name>
</gene>
<dbReference type="Proteomes" id="UP000283469">
    <property type="component" value="Unassembled WGS sequence"/>
</dbReference>
<keyword evidence="1" id="KW-0547">Nucleotide-binding</keyword>